<organism evidence="1 2">
    <name type="scientific">Strongylus vulgaris</name>
    <name type="common">Blood worm</name>
    <dbReference type="NCBI Taxonomy" id="40348"/>
    <lineage>
        <taxon>Eukaryota</taxon>
        <taxon>Metazoa</taxon>
        <taxon>Ecdysozoa</taxon>
        <taxon>Nematoda</taxon>
        <taxon>Chromadorea</taxon>
        <taxon>Rhabditida</taxon>
        <taxon>Rhabditina</taxon>
        <taxon>Rhabditomorpha</taxon>
        <taxon>Strongyloidea</taxon>
        <taxon>Strongylidae</taxon>
        <taxon>Strongylus</taxon>
    </lineage>
</organism>
<gene>
    <name evidence="1" type="ORF">SVUK_LOCUS14331</name>
</gene>
<dbReference type="EMBL" id="UYYB01104763">
    <property type="protein sequence ID" value="VDM79333.1"/>
    <property type="molecule type" value="Genomic_DNA"/>
</dbReference>
<reference evidence="1 2" key="1">
    <citation type="submission" date="2018-11" db="EMBL/GenBank/DDBJ databases">
        <authorList>
            <consortium name="Pathogen Informatics"/>
        </authorList>
    </citation>
    <scope>NUCLEOTIDE SEQUENCE [LARGE SCALE GENOMIC DNA]</scope>
</reference>
<evidence type="ECO:0000313" key="1">
    <source>
        <dbReference type="EMBL" id="VDM79333.1"/>
    </source>
</evidence>
<dbReference type="AlphaFoldDB" id="A0A3P7JF27"/>
<protein>
    <submittedName>
        <fullName evidence="1">Uncharacterized protein</fullName>
    </submittedName>
</protein>
<keyword evidence="2" id="KW-1185">Reference proteome</keyword>
<sequence length="87" mass="9855">MVSECHQAWLSQALLLMRAKNVLAQRVAIEVFLSAIASMLDHEMLRLNLLPCLLKEIVIGKGRSRGNLYRLVLPGQVVLFFSFDRVC</sequence>
<evidence type="ECO:0000313" key="2">
    <source>
        <dbReference type="Proteomes" id="UP000270094"/>
    </source>
</evidence>
<name>A0A3P7JF27_STRVU</name>
<proteinExistence type="predicted"/>
<accession>A0A3P7JF27</accession>
<dbReference type="Proteomes" id="UP000270094">
    <property type="component" value="Unassembled WGS sequence"/>
</dbReference>